<reference evidence="2" key="1">
    <citation type="submission" date="2015-04" db="UniProtKB">
        <authorList>
            <consortium name="EnsemblPlants"/>
        </authorList>
    </citation>
    <scope>IDENTIFICATION</scope>
    <source>
        <strain evidence="2">SL10</strain>
    </source>
</reference>
<organism evidence="2">
    <name type="scientific">Oryza nivara</name>
    <name type="common">Indian wild rice</name>
    <name type="synonym">Oryza sativa f. spontanea</name>
    <dbReference type="NCBI Taxonomy" id="4536"/>
    <lineage>
        <taxon>Eukaryota</taxon>
        <taxon>Viridiplantae</taxon>
        <taxon>Streptophyta</taxon>
        <taxon>Embryophyta</taxon>
        <taxon>Tracheophyta</taxon>
        <taxon>Spermatophyta</taxon>
        <taxon>Magnoliopsida</taxon>
        <taxon>Liliopsida</taxon>
        <taxon>Poales</taxon>
        <taxon>Poaceae</taxon>
        <taxon>BOP clade</taxon>
        <taxon>Oryzoideae</taxon>
        <taxon>Oryzeae</taxon>
        <taxon>Oryzinae</taxon>
        <taxon>Oryza</taxon>
    </lineage>
</organism>
<evidence type="ECO:0000313" key="3">
    <source>
        <dbReference type="Proteomes" id="UP000006591"/>
    </source>
</evidence>
<dbReference type="EnsemblPlants" id="ONIVA10G10470.1">
    <property type="protein sequence ID" value="ONIVA10G10470.1"/>
    <property type="gene ID" value="ONIVA10G10470"/>
</dbReference>
<sequence length="78" mass="8072">MATRSMPPSPWPGGGGSGLPAAQRRRIRPPRLGPSAATRARELPLAACASRVRHVVVGVSSAATRQPPLPRPPPPPSV</sequence>
<keyword evidence="3" id="KW-1185">Reference proteome</keyword>
<reference evidence="2" key="2">
    <citation type="submission" date="2018-04" db="EMBL/GenBank/DDBJ databases">
        <title>OnivRS2 (Oryza nivara Reference Sequence Version 2).</title>
        <authorList>
            <person name="Zhang J."/>
            <person name="Kudrna D."/>
            <person name="Lee S."/>
            <person name="Talag J."/>
            <person name="Rajasekar S."/>
            <person name="Welchert J."/>
            <person name="Hsing Y.-I."/>
            <person name="Wing R.A."/>
        </authorList>
    </citation>
    <scope>NUCLEOTIDE SEQUENCE [LARGE SCALE GENOMIC DNA]</scope>
</reference>
<dbReference type="HOGENOM" id="CLU_2626326_0_0_1"/>
<accession>A0A0E0ISI3</accession>
<dbReference type="Proteomes" id="UP000006591">
    <property type="component" value="Chromosome 10"/>
</dbReference>
<feature type="region of interest" description="Disordered" evidence="1">
    <location>
        <begin position="1"/>
        <end position="39"/>
    </location>
</feature>
<evidence type="ECO:0000313" key="2">
    <source>
        <dbReference type="EnsemblPlants" id="ONIVA10G10470.1"/>
    </source>
</evidence>
<evidence type="ECO:0000256" key="1">
    <source>
        <dbReference type="SAM" id="MobiDB-lite"/>
    </source>
</evidence>
<name>A0A0E0ISI3_ORYNI</name>
<proteinExistence type="predicted"/>
<dbReference type="Gramene" id="ONIVA10G10470.1">
    <property type="protein sequence ID" value="ONIVA10G10470.1"/>
    <property type="gene ID" value="ONIVA10G10470"/>
</dbReference>
<protein>
    <submittedName>
        <fullName evidence="2">Uncharacterized protein</fullName>
    </submittedName>
</protein>
<dbReference type="AlphaFoldDB" id="A0A0E0ISI3"/>